<dbReference type="SUPFAM" id="SSF48371">
    <property type="entry name" value="ARM repeat"/>
    <property type="match status" value="1"/>
</dbReference>
<dbReference type="InterPro" id="IPR016024">
    <property type="entry name" value="ARM-type_fold"/>
</dbReference>
<evidence type="ECO:0000313" key="1">
    <source>
        <dbReference type="EMBL" id="SDP64055.1"/>
    </source>
</evidence>
<organism evidence="1 2">
    <name type="scientific">Litchfieldia salsa</name>
    <dbReference type="NCBI Taxonomy" id="930152"/>
    <lineage>
        <taxon>Bacteria</taxon>
        <taxon>Bacillati</taxon>
        <taxon>Bacillota</taxon>
        <taxon>Bacilli</taxon>
        <taxon>Bacillales</taxon>
        <taxon>Bacillaceae</taxon>
        <taxon>Litchfieldia</taxon>
    </lineage>
</organism>
<dbReference type="EMBL" id="FNJU01000004">
    <property type="protein sequence ID" value="SDP64055.1"/>
    <property type="molecule type" value="Genomic_DNA"/>
</dbReference>
<sequence>MAFFAASLEYNHSVQIKARGKFRQFIRENKSLWVSLGHVYGKKKPIEKAYYAFICEKLCINNPGEYDEMTKIMLEYALEPSIYCRENALKALYAFGNIDAVVEVIIKLSRNNNIHHRKLVTDGLLEFKGDHTALAESLYDHFDKFNPEYQVAIIDFFRFSGEQLKNKLIKLLKQEDTDKDIVCAILRYYQKYPVLEYKDTILSYLKLPNNEDWECVSTAALVLVKYPGEDTIDALKSVLSSKYWYVRLNAARSIAELGVEEDELLDILQGQDFYAKEQLIYHITNRKEKRLQNG</sequence>
<dbReference type="AlphaFoldDB" id="A0A1H0UDG5"/>
<accession>A0A1H0UDG5</accession>
<evidence type="ECO:0008006" key="3">
    <source>
        <dbReference type="Google" id="ProtNLM"/>
    </source>
</evidence>
<gene>
    <name evidence="1" type="ORF">SAMN05216565_104313</name>
</gene>
<keyword evidence="2" id="KW-1185">Reference proteome</keyword>
<dbReference type="STRING" id="930152.SAMN05216565_104313"/>
<name>A0A1H0UDG5_9BACI</name>
<protein>
    <recommendedName>
        <fullName evidence="3">HEAT repeat domain-containing protein</fullName>
    </recommendedName>
</protein>
<dbReference type="InterPro" id="IPR011989">
    <property type="entry name" value="ARM-like"/>
</dbReference>
<evidence type="ECO:0000313" key="2">
    <source>
        <dbReference type="Proteomes" id="UP000199159"/>
    </source>
</evidence>
<dbReference type="Proteomes" id="UP000199159">
    <property type="component" value="Unassembled WGS sequence"/>
</dbReference>
<reference evidence="2" key="1">
    <citation type="submission" date="2016-10" db="EMBL/GenBank/DDBJ databases">
        <authorList>
            <person name="Varghese N."/>
            <person name="Submissions S."/>
        </authorList>
    </citation>
    <scope>NUCLEOTIDE SEQUENCE [LARGE SCALE GENOMIC DNA]</scope>
    <source>
        <strain evidence="2">IBRC-M10078</strain>
    </source>
</reference>
<proteinExistence type="predicted"/>
<dbReference type="Gene3D" id="1.25.10.10">
    <property type="entry name" value="Leucine-rich Repeat Variant"/>
    <property type="match status" value="1"/>
</dbReference>